<dbReference type="EMBL" id="CAJNBK010000005">
    <property type="protein sequence ID" value="CAE6740734.1"/>
    <property type="molecule type" value="Genomic_DNA"/>
</dbReference>
<dbReference type="Proteomes" id="UP000672526">
    <property type="component" value="Unassembled WGS sequence"/>
</dbReference>
<gene>
    <name evidence="1" type="ORF">R69888_02499</name>
</gene>
<name>A0ABM8R9K6_9BURK</name>
<reference evidence="1 2" key="1">
    <citation type="submission" date="2021-02" db="EMBL/GenBank/DDBJ databases">
        <authorList>
            <person name="Vanwijnsberghe S."/>
        </authorList>
    </citation>
    <scope>NUCLEOTIDE SEQUENCE [LARGE SCALE GENOMIC DNA]</scope>
    <source>
        <strain evidence="1 2">LMG 31837</strain>
    </source>
</reference>
<sequence>MPRLLLHRSHCREFPDEYFDLGGWLHESYIKDEQIDFSLVDTEAGTLVWQARSPKNLMGYGANEPLQEGKVTATIKPYYMEYVRRQFSLSTKKLWRVGYDS</sequence>
<keyword evidence="2" id="KW-1185">Reference proteome</keyword>
<accession>A0ABM8R9K6</accession>
<evidence type="ECO:0000313" key="2">
    <source>
        <dbReference type="Proteomes" id="UP000672526"/>
    </source>
</evidence>
<protein>
    <submittedName>
        <fullName evidence="1">Uncharacterized protein</fullName>
    </submittedName>
</protein>
<evidence type="ECO:0000313" key="1">
    <source>
        <dbReference type="EMBL" id="CAE6740734.1"/>
    </source>
</evidence>
<proteinExistence type="predicted"/>
<dbReference type="RefSeq" id="WP_211611511.1">
    <property type="nucleotide sequence ID" value="NZ_CAJNBK010000005.1"/>
</dbReference>
<comment type="caution">
    <text evidence="1">The sequence shown here is derived from an EMBL/GenBank/DDBJ whole genome shotgun (WGS) entry which is preliminary data.</text>
</comment>
<organism evidence="1 2">
    <name type="scientific">Paraburkholderia haematera</name>
    <dbReference type="NCBI Taxonomy" id="2793077"/>
    <lineage>
        <taxon>Bacteria</taxon>
        <taxon>Pseudomonadati</taxon>
        <taxon>Pseudomonadota</taxon>
        <taxon>Betaproteobacteria</taxon>
        <taxon>Burkholderiales</taxon>
        <taxon>Burkholderiaceae</taxon>
        <taxon>Paraburkholderia</taxon>
    </lineage>
</organism>